<name>A0A5B7HXZ1_PORTR</name>
<dbReference type="AlphaFoldDB" id="A0A5B7HXZ1"/>
<sequence>MCYSSCCFSSFSSCLNCSFTYSSYIYSSFPTSFFSSFSPSSWFPSYSSSRSYSSVDQRVNAVPFSFPPRPQVTCLLLASPSRPSDFTELSTNLASTRCVPEGAARHIHSYFI</sequence>
<reference evidence="1 2" key="1">
    <citation type="submission" date="2019-05" db="EMBL/GenBank/DDBJ databases">
        <title>Another draft genome of Portunus trituberculatus and its Hox gene families provides insights of decapod evolution.</title>
        <authorList>
            <person name="Jeong J.-H."/>
            <person name="Song I."/>
            <person name="Kim S."/>
            <person name="Choi T."/>
            <person name="Kim D."/>
            <person name="Ryu S."/>
            <person name="Kim W."/>
        </authorList>
    </citation>
    <scope>NUCLEOTIDE SEQUENCE [LARGE SCALE GENOMIC DNA]</scope>
    <source>
        <tissue evidence="1">Muscle</tissue>
    </source>
</reference>
<evidence type="ECO:0000313" key="2">
    <source>
        <dbReference type="Proteomes" id="UP000324222"/>
    </source>
</evidence>
<gene>
    <name evidence="1" type="ORF">E2C01_069089</name>
</gene>
<dbReference type="Proteomes" id="UP000324222">
    <property type="component" value="Unassembled WGS sequence"/>
</dbReference>
<proteinExistence type="predicted"/>
<organism evidence="1 2">
    <name type="scientific">Portunus trituberculatus</name>
    <name type="common">Swimming crab</name>
    <name type="synonym">Neptunus trituberculatus</name>
    <dbReference type="NCBI Taxonomy" id="210409"/>
    <lineage>
        <taxon>Eukaryota</taxon>
        <taxon>Metazoa</taxon>
        <taxon>Ecdysozoa</taxon>
        <taxon>Arthropoda</taxon>
        <taxon>Crustacea</taxon>
        <taxon>Multicrustacea</taxon>
        <taxon>Malacostraca</taxon>
        <taxon>Eumalacostraca</taxon>
        <taxon>Eucarida</taxon>
        <taxon>Decapoda</taxon>
        <taxon>Pleocyemata</taxon>
        <taxon>Brachyura</taxon>
        <taxon>Eubrachyura</taxon>
        <taxon>Portunoidea</taxon>
        <taxon>Portunidae</taxon>
        <taxon>Portuninae</taxon>
        <taxon>Portunus</taxon>
    </lineage>
</organism>
<dbReference type="EMBL" id="VSRR010039555">
    <property type="protein sequence ID" value="MPC74715.1"/>
    <property type="molecule type" value="Genomic_DNA"/>
</dbReference>
<evidence type="ECO:0000313" key="1">
    <source>
        <dbReference type="EMBL" id="MPC74715.1"/>
    </source>
</evidence>
<accession>A0A5B7HXZ1</accession>
<keyword evidence="2" id="KW-1185">Reference proteome</keyword>
<comment type="caution">
    <text evidence="1">The sequence shown here is derived from an EMBL/GenBank/DDBJ whole genome shotgun (WGS) entry which is preliminary data.</text>
</comment>
<protein>
    <submittedName>
        <fullName evidence="1">Uncharacterized protein</fullName>
    </submittedName>
</protein>